<feature type="signal peptide" evidence="2">
    <location>
        <begin position="1"/>
        <end position="17"/>
    </location>
</feature>
<organism evidence="3 4">
    <name type="scientific">Ornithinimicrobium humiphilum</name>
    <dbReference type="NCBI Taxonomy" id="125288"/>
    <lineage>
        <taxon>Bacteria</taxon>
        <taxon>Bacillati</taxon>
        <taxon>Actinomycetota</taxon>
        <taxon>Actinomycetes</taxon>
        <taxon>Micrococcales</taxon>
        <taxon>Ornithinimicrobiaceae</taxon>
        <taxon>Ornithinimicrobium</taxon>
    </lineage>
</organism>
<dbReference type="EMBL" id="VFPU01000001">
    <property type="protein sequence ID" value="TQM95613.1"/>
    <property type="molecule type" value="Genomic_DNA"/>
</dbReference>
<sequence>MRHTLVAAVAGAGLALAGCGGDATSSTQTPATGATGQAAPDDALRTGAGDDVAATADAAPTTGAQGDVDVAAADEPVEDEVEGGEDGQAAADVAAAFLVAMVHADPEACDHLLSFTDLERPMTAVASDHEMCTELLPEVLRAETEAQGIDEATLAQLEGLVINGADVDGDTAVVDADNYPPDLASSMGDAAITLKRVDDGWYVDLDNSFVVPTAP</sequence>
<name>A0A543KKJ8_9MICO</name>
<evidence type="ECO:0000256" key="1">
    <source>
        <dbReference type="SAM" id="MobiDB-lite"/>
    </source>
</evidence>
<gene>
    <name evidence="3" type="ORF">FB476_0458</name>
</gene>
<evidence type="ECO:0008006" key="5">
    <source>
        <dbReference type="Google" id="ProtNLM"/>
    </source>
</evidence>
<evidence type="ECO:0000256" key="2">
    <source>
        <dbReference type="SAM" id="SignalP"/>
    </source>
</evidence>
<dbReference type="AlphaFoldDB" id="A0A543KKJ8"/>
<dbReference type="RefSeq" id="WP_170233503.1">
    <property type="nucleotide sequence ID" value="NZ_BAAAIL010000003.1"/>
</dbReference>
<evidence type="ECO:0000313" key="4">
    <source>
        <dbReference type="Proteomes" id="UP000315133"/>
    </source>
</evidence>
<protein>
    <recommendedName>
        <fullName evidence="5">Secreted protein</fullName>
    </recommendedName>
</protein>
<reference evidence="3 4" key="1">
    <citation type="submission" date="2019-06" db="EMBL/GenBank/DDBJ databases">
        <title>Sequencing the genomes of 1000 actinobacteria strains.</title>
        <authorList>
            <person name="Klenk H.-P."/>
        </authorList>
    </citation>
    <scope>NUCLEOTIDE SEQUENCE [LARGE SCALE GENOMIC DNA]</scope>
    <source>
        <strain evidence="3 4">DSM 12362</strain>
    </source>
</reference>
<keyword evidence="4" id="KW-1185">Reference proteome</keyword>
<comment type="caution">
    <text evidence="3">The sequence shown here is derived from an EMBL/GenBank/DDBJ whole genome shotgun (WGS) entry which is preliminary data.</text>
</comment>
<feature type="chain" id="PRO_5039151039" description="Secreted protein" evidence="2">
    <location>
        <begin position="18"/>
        <end position="215"/>
    </location>
</feature>
<dbReference type="Proteomes" id="UP000315133">
    <property type="component" value="Unassembled WGS sequence"/>
</dbReference>
<feature type="region of interest" description="Disordered" evidence="1">
    <location>
        <begin position="20"/>
        <end position="47"/>
    </location>
</feature>
<keyword evidence="2" id="KW-0732">Signal</keyword>
<proteinExistence type="predicted"/>
<evidence type="ECO:0000313" key="3">
    <source>
        <dbReference type="EMBL" id="TQM95613.1"/>
    </source>
</evidence>
<accession>A0A543KKJ8</accession>
<dbReference type="PROSITE" id="PS51257">
    <property type="entry name" value="PROKAR_LIPOPROTEIN"/>
    <property type="match status" value="1"/>
</dbReference>